<feature type="domain" description="Quinate/shikimate 5-dehydrogenase/glutamyl-tRNA reductase" evidence="7">
    <location>
        <begin position="121"/>
        <end position="196"/>
    </location>
</feature>
<comment type="pathway">
    <text evidence="1">Metabolic intermediate biosynthesis; chorismate biosynthesis; chorismate from D-erythrose 4-phosphate and phosphoenolpyruvate: step 4/7.</text>
</comment>
<dbReference type="PANTHER" id="PTHR21089:SF1">
    <property type="entry name" value="BIFUNCTIONAL 3-DEHYDROQUINATE DEHYDRATASE_SHIKIMATE DEHYDROGENASE, CHLOROPLASTIC"/>
    <property type="match status" value="1"/>
</dbReference>
<dbReference type="GO" id="GO:0004764">
    <property type="term" value="F:shikimate 3-dehydrogenase (NADP+) activity"/>
    <property type="evidence" value="ECO:0007669"/>
    <property type="project" value="UniProtKB-EC"/>
</dbReference>
<dbReference type="GO" id="GO:0019632">
    <property type="term" value="P:shikimate metabolic process"/>
    <property type="evidence" value="ECO:0007669"/>
    <property type="project" value="TreeGrafter"/>
</dbReference>
<keyword evidence="5" id="KW-0057">Aromatic amino acid biosynthesis</keyword>
<evidence type="ECO:0000256" key="1">
    <source>
        <dbReference type="ARBA" id="ARBA00004871"/>
    </source>
</evidence>
<dbReference type="EMBL" id="CP132303">
    <property type="protein sequence ID" value="WLR99407.1"/>
    <property type="molecule type" value="Genomic_DNA"/>
</dbReference>
<dbReference type="InterPro" id="IPR013708">
    <property type="entry name" value="Shikimate_DH-bd_N"/>
</dbReference>
<sequence>MSDEHRLFGLVGYPITFVRSPGILNAYLAQHGLPGRMVPFGIRPEALETALAGLRHLENLRGFFVTMPFKERILPLLDNLSETARISGAVNVVRRTPDGKFSGHQLDGAGFVGAMNEAGVRIAGASAYVAGAGGVSAGICCALAEAGIGRIALVNRNRDRAEKLADRLRGAFPKTVFCATDSRPGEEIDIVINATSLGMSPDDPLPVDLAGTSRGIFVGDVVNVPHMTPLLETAEARDCRTQHGKAMFGPQIELALRFYEDGL</sequence>
<comment type="catalytic activity">
    <reaction evidence="6">
        <text>shikimate + NADP(+) = 3-dehydroshikimate + NADPH + H(+)</text>
        <dbReference type="Rhea" id="RHEA:17737"/>
        <dbReference type="ChEBI" id="CHEBI:15378"/>
        <dbReference type="ChEBI" id="CHEBI:16630"/>
        <dbReference type="ChEBI" id="CHEBI:36208"/>
        <dbReference type="ChEBI" id="CHEBI:57783"/>
        <dbReference type="ChEBI" id="CHEBI:58349"/>
        <dbReference type="EC" id="1.1.1.25"/>
    </reaction>
</comment>
<dbReference type="EC" id="1.1.1.25" evidence="2"/>
<evidence type="ECO:0000313" key="10">
    <source>
        <dbReference type="Proteomes" id="UP001234585"/>
    </source>
</evidence>
<dbReference type="InterPro" id="IPR006151">
    <property type="entry name" value="Shikm_DH/Glu-tRNA_Rdtase"/>
</dbReference>
<dbReference type="Pfam" id="PF08501">
    <property type="entry name" value="Shikimate_dh_N"/>
    <property type="match status" value="1"/>
</dbReference>
<protein>
    <recommendedName>
        <fullName evidence="2">shikimate dehydrogenase (NADP(+))</fullName>
        <ecNumber evidence="2">1.1.1.25</ecNumber>
    </recommendedName>
</protein>
<evidence type="ECO:0000256" key="3">
    <source>
        <dbReference type="ARBA" id="ARBA00022857"/>
    </source>
</evidence>
<keyword evidence="10" id="KW-1185">Reference proteome</keyword>
<dbReference type="CDD" id="cd01065">
    <property type="entry name" value="NAD_bind_Shikimate_DH"/>
    <property type="match status" value="1"/>
</dbReference>
<evidence type="ECO:0000256" key="4">
    <source>
        <dbReference type="ARBA" id="ARBA00023002"/>
    </source>
</evidence>
<dbReference type="Gene3D" id="3.40.50.10860">
    <property type="entry name" value="Leucine Dehydrogenase, chain A, domain 1"/>
    <property type="match status" value="1"/>
</dbReference>
<dbReference type="InterPro" id="IPR046346">
    <property type="entry name" value="Aminoacid_DH-like_N_sf"/>
</dbReference>
<dbReference type="GO" id="GO:0005829">
    <property type="term" value="C:cytosol"/>
    <property type="evidence" value="ECO:0007669"/>
    <property type="project" value="TreeGrafter"/>
</dbReference>
<dbReference type="Gene3D" id="3.40.50.720">
    <property type="entry name" value="NAD(P)-binding Rossmann-like Domain"/>
    <property type="match status" value="1"/>
</dbReference>
<dbReference type="RefSeq" id="WP_167719265.1">
    <property type="nucleotide sequence ID" value="NZ_CP132303.1"/>
</dbReference>
<evidence type="ECO:0000256" key="5">
    <source>
        <dbReference type="ARBA" id="ARBA00023141"/>
    </source>
</evidence>
<proteinExistence type="predicted"/>
<dbReference type="SUPFAM" id="SSF51735">
    <property type="entry name" value="NAD(P)-binding Rossmann-fold domains"/>
    <property type="match status" value="1"/>
</dbReference>
<dbReference type="InterPro" id="IPR036291">
    <property type="entry name" value="NAD(P)-bd_dom_sf"/>
</dbReference>
<evidence type="ECO:0000256" key="6">
    <source>
        <dbReference type="ARBA" id="ARBA00049442"/>
    </source>
</evidence>
<feature type="domain" description="Shikimate dehydrogenase substrate binding N-terminal" evidence="8">
    <location>
        <begin position="10"/>
        <end position="93"/>
    </location>
</feature>
<dbReference type="Proteomes" id="UP001234585">
    <property type="component" value="Plasmid unnamed1"/>
</dbReference>
<dbReference type="GO" id="GO:0009073">
    <property type="term" value="P:aromatic amino acid family biosynthetic process"/>
    <property type="evidence" value="ECO:0007669"/>
    <property type="project" value="UniProtKB-KW"/>
</dbReference>
<keyword evidence="3" id="KW-0521">NADP</keyword>
<evidence type="ECO:0000313" key="9">
    <source>
        <dbReference type="EMBL" id="WLR99407.1"/>
    </source>
</evidence>
<dbReference type="Pfam" id="PF01488">
    <property type="entry name" value="Shikimate_DH"/>
    <property type="match status" value="1"/>
</dbReference>
<accession>A0AA50H8Q1</accession>
<organism evidence="9 10">
    <name type="scientific">Shinella sumterensis</name>
    <dbReference type="NCBI Taxonomy" id="1967501"/>
    <lineage>
        <taxon>Bacteria</taxon>
        <taxon>Pseudomonadati</taxon>
        <taxon>Pseudomonadota</taxon>
        <taxon>Alphaproteobacteria</taxon>
        <taxon>Hyphomicrobiales</taxon>
        <taxon>Rhizobiaceae</taxon>
        <taxon>Shinella</taxon>
    </lineage>
</organism>
<dbReference type="AlphaFoldDB" id="A0AA50H8Q1"/>
<name>A0AA50H8Q1_9HYPH</name>
<dbReference type="PANTHER" id="PTHR21089">
    <property type="entry name" value="SHIKIMATE DEHYDROGENASE"/>
    <property type="match status" value="1"/>
</dbReference>
<dbReference type="GO" id="GO:0050661">
    <property type="term" value="F:NADP binding"/>
    <property type="evidence" value="ECO:0007669"/>
    <property type="project" value="TreeGrafter"/>
</dbReference>
<evidence type="ECO:0000259" key="7">
    <source>
        <dbReference type="Pfam" id="PF01488"/>
    </source>
</evidence>
<keyword evidence="4" id="KW-0560">Oxidoreductase</keyword>
<geneLocation type="plasmid" evidence="9 10">
    <name>unnamed1</name>
</geneLocation>
<dbReference type="InterPro" id="IPR022893">
    <property type="entry name" value="Shikimate_DH_fam"/>
</dbReference>
<dbReference type="SUPFAM" id="SSF53223">
    <property type="entry name" value="Aminoacid dehydrogenase-like, N-terminal domain"/>
    <property type="match status" value="1"/>
</dbReference>
<reference evidence="9 10" key="1">
    <citation type="submission" date="2023-08" db="EMBL/GenBank/DDBJ databases">
        <title>Pathogen: clinical or host-associated sample.</title>
        <authorList>
            <person name="Hergert J."/>
            <person name="Casey R."/>
            <person name="Wagner J."/>
            <person name="Young E.L."/>
            <person name="Oakeson K.F."/>
        </authorList>
    </citation>
    <scope>NUCLEOTIDE SEQUENCE [LARGE SCALE GENOMIC DNA]</scope>
    <source>
        <strain evidence="9 10">1760953</strain>
        <plasmid evidence="9 10">unnamed1</plasmid>
    </source>
</reference>
<keyword evidence="9" id="KW-0614">Plasmid</keyword>
<gene>
    <name evidence="9" type="ORF">Q9313_21730</name>
</gene>
<evidence type="ECO:0000259" key="8">
    <source>
        <dbReference type="Pfam" id="PF08501"/>
    </source>
</evidence>
<keyword evidence="5" id="KW-0028">Amino-acid biosynthesis</keyword>
<evidence type="ECO:0000256" key="2">
    <source>
        <dbReference type="ARBA" id="ARBA00012962"/>
    </source>
</evidence>
<dbReference type="GO" id="GO:0009423">
    <property type="term" value="P:chorismate biosynthetic process"/>
    <property type="evidence" value="ECO:0007669"/>
    <property type="project" value="TreeGrafter"/>
</dbReference>